<evidence type="ECO:0000256" key="2">
    <source>
        <dbReference type="SAM" id="SignalP"/>
    </source>
</evidence>
<dbReference type="PANTHER" id="PTHR36842:SF1">
    <property type="entry name" value="PROTEIN TOLB"/>
    <property type="match status" value="1"/>
</dbReference>
<evidence type="ECO:0000256" key="1">
    <source>
        <dbReference type="ARBA" id="ARBA00009820"/>
    </source>
</evidence>
<feature type="chain" id="PRO_5038676313" evidence="2">
    <location>
        <begin position="24"/>
        <end position="327"/>
    </location>
</feature>
<keyword evidence="4" id="KW-1185">Reference proteome</keyword>
<protein>
    <submittedName>
        <fullName evidence="3">WD40-like Beta Propeller Repeat</fullName>
    </submittedName>
</protein>
<dbReference type="Pfam" id="PF07676">
    <property type="entry name" value="PD40"/>
    <property type="match status" value="1"/>
</dbReference>
<dbReference type="PANTHER" id="PTHR36842">
    <property type="entry name" value="PROTEIN TOLB HOMOLOG"/>
    <property type="match status" value="1"/>
</dbReference>
<dbReference type="OrthoDB" id="9815657at2"/>
<dbReference type="Gene3D" id="2.120.10.30">
    <property type="entry name" value="TolB, C-terminal domain"/>
    <property type="match status" value="1"/>
</dbReference>
<sequence>MRTKKTCLLLAFLLLFVNIFSFKNVITTEAATTKPKLTGKIVFHNYSDYYKGDSKMYIYDFAKNKLSCISKNWTNVINPMNAMFRKDGKAIVFMGETKDGEWDIFEYKFNGKNPTNLTKGNGLDDEDPKYSPNGKSIVYKRSNSSGKGTSIIEYNTVSKKRTVLIKGNTEKSMPYYSGDGKKLFYIEGSESNMYVRVADISNRKNIKTKKLYKKSGCHSYYPIADKSGRYVYFSRAYSKDNDSDQIVRYDLKNNKAKMMPFNKKDSDFSDTCIVSSKYLIVSSTVGGHGAYDLYLVDTSGKVRINLDKYNKKINTKMNELGCDYYPD</sequence>
<name>A0A1I0XXP8_9FIRM</name>
<organism evidence="3 4">
    <name type="scientific">Acetitomaculum ruminis DSM 5522</name>
    <dbReference type="NCBI Taxonomy" id="1120918"/>
    <lineage>
        <taxon>Bacteria</taxon>
        <taxon>Bacillati</taxon>
        <taxon>Bacillota</taxon>
        <taxon>Clostridia</taxon>
        <taxon>Lachnospirales</taxon>
        <taxon>Lachnospiraceae</taxon>
        <taxon>Acetitomaculum</taxon>
    </lineage>
</organism>
<gene>
    <name evidence="3" type="ORF">SAMN05216249_10816</name>
</gene>
<dbReference type="InterPro" id="IPR011659">
    <property type="entry name" value="WD40"/>
</dbReference>
<keyword evidence="2" id="KW-0732">Signal</keyword>
<comment type="similarity">
    <text evidence="1">Belongs to the TolB family.</text>
</comment>
<dbReference type="RefSeq" id="WP_092871960.1">
    <property type="nucleotide sequence ID" value="NZ_FOJY01000008.1"/>
</dbReference>
<reference evidence="3 4" key="1">
    <citation type="submission" date="2016-10" db="EMBL/GenBank/DDBJ databases">
        <authorList>
            <person name="de Groot N.N."/>
        </authorList>
    </citation>
    <scope>NUCLEOTIDE SEQUENCE [LARGE SCALE GENOMIC DNA]</scope>
    <source>
        <strain evidence="3 4">DSM 5522</strain>
    </source>
</reference>
<evidence type="ECO:0000313" key="4">
    <source>
        <dbReference type="Proteomes" id="UP000198838"/>
    </source>
</evidence>
<dbReference type="STRING" id="1120918.SAMN05216249_10816"/>
<dbReference type="SUPFAM" id="SSF82171">
    <property type="entry name" value="DPP6 N-terminal domain-like"/>
    <property type="match status" value="1"/>
</dbReference>
<proteinExistence type="inferred from homology"/>
<dbReference type="AlphaFoldDB" id="A0A1I0XXP8"/>
<dbReference type="EMBL" id="FOJY01000008">
    <property type="protein sequence ID" value="SFB05792.1"/>
    <property type="molecule type" value="Genomic_DNA"/>
</dbReference>
<dbReference type="InterPro" id="IPR011042">
    <property type="entry name" value="6-blade_b-propeller_TolB-like"/>
</dbReference>
<evidence type="ECO:0000313" key="3">
    <source>
        <dbReference type="EMBL" id="SFB05792.1"/>
    </source>
</evidence>
<accession>A0A1I0XXP8</accession>
<feature type="signal peptide" evidence="2">
    <location>
        <begin position="1"/>
        <end position="23"/>
    </location>
</feature>
<dbReference type="Proteomes" id="UP000198838">
    <property type="component" value="Unassembled WGS sequence"/>
</dbReference>